<dbReference type="InterPro" id="IPR001830">
    <property type="entry name" value="Glyco_trans_20"/>
</dbReference>
<dbReference type="InterPro" id="IPR003337">
    <property type="entry name" value="Trehalose_PPase"/>
</dbReference>
<dbReference type="NCBIfam" id="TIGR00685">
    <property type="entry name" value="T6PP"/>
    <property type="match status" value="1"/>
</dbReference>
<dbReference type="PANTHER" id="PTHR10788">
    <property type="entry name" value="TREHALOSE-6-PHOSPHATE SYNTHASE"/>
    <property type="match status" value="1"/>
</dbReference>
<dbReference type="InterPro" id="IPR012766">
    <property type="entry name" value="Trehalose_OtsA"/>
</dbReference>
<evidence type="ECO:0000256" key="6">
    <source>
        <dbReference type="ARBA" id="ARBA00048039"/>
    </source>
</evidence>
<evidence type="ECO:0000256" key="2">
    <source>
        <dbReference type="ARBA" id="ARBA00006330"/>
    </source>
</evidence>
<comment type="pathway">
    <text evidence="1">Glycan biosynthesis; trehalose biosynthesis.</text>
</comment>
<keyword evidence="5" id="KW-0808">Transferase</keyword>
<dbReference type="Gene3D" id="3.40.50.1000">
    <property type="entry name" value="HAD superfamily/HAD-like"/>
    <property type="match status" value="1"/>
</dbReference>
<dbReference type="NCBIfam" id="TIGR01484">
    <property type="entry name" value="HAD-SF-IIB"/>
    <property type="match status" value="1"/>
</dbReference>
<dbReference type="CDD" id="cd03788">
    <property type="entry name" value="GT20_TPS"/>
    <property type="match status" value="1"/>
</dbReference>
<dbReference type="Pfam" id="PF02358">
    <property type="entry name" value="Trehalose_PPase"/>
    <property type="match status" value="1"/>
</dbReference>
<organism evidence="8">
    <name type="scientific">Ammonifex degensii</name>
    <dbReference type="NCBI Taxonomy" id="42838"/>
    <lineage>
        <taxon>Bacteria</taxon>
        <taxon>Bacillati</taxon>
        <taxon>Bacillota</taxon>
        <taxon>Clostridia</taxon>
        <taxon>Thermoanaerobacterales</taxon>
        <taxon>Thermoanaerobacteraceae</taxon>
        <taxon>Ammonifex</taxon>
    </lineage>
</organism>
<evidence type="ECO:0000256" key="4">
    <source>
        <dbReference type="ARBA" id="ARBA00022676"/>
    </source>
</evidence>
<proteinExistence type="inferred from homology"/>
<gene>
    <name evidence="8" type="ORF">ENQ34_03965</name>
</gene>
<dbReference type="Gene3D" id="3.30.70.1020">
    <property type="entry name" value="Trehalose-6-phosphate phosphatase related protein, domain 2"/>
    <property type="match status" value="1"/>
</dbReference>
<evidence type="ECO:0000256" key="7">
    <source>
        <dbReference type="NCBIfam" id="TIGR02400"/>
    </source>
</evidence>
<evidence type="ECO:0000256" key="5">
    <source>
        <dbReference type="ARBA" id="ARBA00022679"/>
    </source>
</evidence>
<evidence type="ECO:0000256" key="1">
    <source>
        <dbReference type="ARBA" id="ARBA00005199"/>
    </source>
</evidence>
<dbReference type="PANTHER" id="PTHR10788:SF106">
    <property type="entry name" value="BCDNA.GH08860"/>
    <property type="match status" value="1"/>
</dbReference>
<comment type="catalytic activity">
    <reaction evidence="6">
        <text>D-glucose 6-phosphate + UDP-alpha-D-glucose = alpha,alpha-trehalose 6-phosphate + UDP + H(+)</text>
        <dbReference type="Rhea" id="RHEA:18889"/>
        <dbReference type="ChEBI" id="CHEBI:15378"/>
        <dbReference type="ChEBI" id="CHEBI:58223"/>
        <dbReference type="ChEBI" id="CHEBI:58429"/>
        <dbReference type="ChEBI" id="CHEBI:58885"/>
        <dbReference type="ChEBI" id="CHEBI:61548"/>
        <dbReference type="EC" id="2.4.1.15"/>
    </reaction>
</comment>
<evidence type="ECO:0000256" key="3">
    <source>
        <dbReference type="ARBA" id="ARBA00008799"/>
    </source>
</evidence>
<dbReference type="EMBL" id="DSMU01000251">
    <property type="protein sequence ID" value="HEL65823.1"/>
    <property type="molecule type" value="Genomic_DNA"/>
</dbReference>
<dbReference type="GO" id="GO:0003825">
    <property type="term" value="F:alpha,alpha-trehalose-phosphate synthase (UDP-forming) activity"/>
    <property type="evidence" value="ECO:0007669"/>
    <property type="project" value="UniProtKB-UniRule"/>
</dbReference>
<dbReference type="Pfam" id="PF00982">
    <property type="entry name" value="Glyco_transf_20"/>
    <property type="match status" value="1"/>
</dbReference>
<dbReference type="SUPFAM" id="SSF53756">
    <property type="entry name" value="UDP-Glycosyltransferase/glycogen phosphorylase"/>
    <property type="match status" value="1"/>
</dbReference>
<name>A0A7C2EJS7_9THEO</name>
<dbReference type="NCBIfam" id="NF011071">
    <property type="entry name" value="PRK14501.1"/>
    <property type="match status" value="1"/>
</dbReference>
<dbReference type="Gene3D" id="3.40.50.2000">
    <property type="entry name" value="Glycogen Phosphorylase B"/>
    <property type="match status" value="2"/>
</dbReference>
<dbReference type="NCBIfam" id="TIGR02400">
    <property type="entry name" value="trehalose_OtsA"/>
    <property type="match status" value="1"/>
</dbReference>
<protein>
    <recommendedName>
        <fullName evidence="7">Alpha,alpha-trehalose-phosphate synthase</fullName>
        <ecNumber evidence="7">2.4.1.15</ecNumber>
    </recommendedName>
</protein>
<dbReference type="GO" id="GO:0004805">
    <property type="term" value="F:trehalose-phosphatase activity"/>
    <property type="evidence" value="ECO:0007669"/>
    <property type="project" value="TreeGrafter"/>
</dbReference>
<dbReference type="InterPro" id="IPR006379">
    <property type="entry name" value="HAD-SF_hydro_IIB"/>
</dbReference>
<comment type="similarity">
    <text evidence="2">In the C-terminal section; belongs to the trehalose phosphatase family.</text>
</comment>
<dbReference type="AlphaFoldDB" id="A0A7C2EJS7"/>
<dbReference type="GO" id="GO:0005992">
    <property type="term" value="P:trehalose biosynthetic process"/>
    <property type="evidence" value="ECO:0007669"/>
    <property type="project" value="UniProtKB-UniRule"/>
</dbReference>
<dbReference type="CDD" id="cd01627">
    <property type="entry name" value="HAD_TPP"/>
    <property type="match status" value="1"/>
</dbReference>
<comment type="similarity">
    <text evidence="3">Belongs to the glycosyltransferase 20 family.</text>
</comment>
<dbReference type="InterPro" id="IPR023214">
    <property type="entry name" value="HAD_sf"/>
</dbReference>
<accession>A0A7C2EJS7</accession>
<keyword evidence="4" id="KW-0328">Glycosyltransferase</keyword>
<evidence type="ECO:0000313" key="8">
    <source>
        <dbReference type="EMBL" id="HEL65823.1"/>
    </source>
</evidence>
<reference evidence="8" key="1">
    <citation type="journal article" date="2020" name="mSystems">
        <title>Genome- and Community-Level Interaction Insights into Carbon Utilization and Element Cycling Functions of Hydrothermarchaeota in Hydrothermal Sediment.</title>
        <authorList>
            <person name="Zhou Z."/>
            <person name="Liu Y."/>
            <person name="Xu W."/>
            <person name="Pan J."/>
            <person name="Luo Z.H."/>
            <person name="Li M."/>
        </authorList>
    </citation>
    <scope>NUCLEOTIDE SEQUENCE [LARGE SCALE GENOMIC DNA]</scope>
    <source>
        <strain evidence="8">SpSt-300</strain>
    </source>
</reference>
<sequence>MGRLLIVSNRLPVTILQRKGGYRLSPSIGGLATGLKSLQRSWENLWIGWPGETRDEEAREELRARLLTEFNCYPVFLSPADVEAYYGGFSNRTIWPLFHYFPVYTVYDESYWEAYQRVNRLFCREILRVAKPDDTIWVHDYHLMLLPKLLREKLPDVAIGFFLHVPFPSFEVFRLLPWRRDILEGLLGADLVGFHTYDYVRHFLNSVLHLLGYDHKLGEIITGERVVKVDSFPMGIDYERFSGATALPAVRREIRLLRQQLGDTKVVLSIDRLDYTKGIPQRLEAFAFFLQRYPEWRGRVTLLLVTAPSRVSLDQYRLLRRQVNELVGRINGDHGSVGWTPIRYLNRTLTFHPLAAMYAVADVALVTPLRDGMNLIAKEYIATRRDGKGVLILSEMAGAVSELGEALVVNPNNKAEVADALNLALKMPEEEQVARNRVMQERLRRWNVVCWAEKFIEKLAEVKGRQEAFLAKRLRQANKERLVRDYASAERRLLLLDYDGTLTGFFDRPEEARPDKELLALLARVAAASGNEVVLISGRDKETLEEWFDGVGIGLVAEHGLWVREQEKDWEMIEPLTNEWKEAIRPVLELYVDRTPGAFIEEKGFALVFHYRKAEPELGTLRARELANHLLNLTANLHLQVLEGDKVVEVKNAGINKGRAALRWIGRAAWDFILAAGDDRTDEDLFGVLPETAYSIKVGLGPTRARFNLSSPRELLALLQELAGAC</sequence>
<dbReference type="EC" id="2.4.1.15" evidence="7"/>
<dbReference type="GO" id="GO:0005829">
    <property type="term" value="C:cytosol"/>
    <property type="evidence" value="ECO:0007669"/>
    <property type="project" value="TreeGrafter"/>
</dbReference>
<dbReference type="InterPro" id="IPR036412">
    <property type="entry name" value="HAD-like_sf"/>
</dbReference>
<dbReference type="SUPFAM" id="SSF56784">
    <property type="entry name" value="HAD-like"/>
    <property type="match status" value="1"/>
</dbReference>
<comment type="caution">
    <text evidence="8">The sequence shown here is derived from an EMBL/GenBank/DDBJ whole genome shotgun (WGS) entry which is preliminary data.</text>
</comment>
<dbReference type="UniPathway" id="UPA00299"/>